<gene>
    <name evidence="8" type="ORF">MSSD14B_09930</name>
</gene>
<accession>A0A5M3PWH5</accession>
<comment type="caution">
    <text evidence="8">The sequence shown here is derived from an EMBL/GenBank/DDBJ whole genome shotgun (WGS) entry which is preliminary data.</text>
</comment>
<evidence type="ECO:0000256" key="2">
    <source>
        <dbReference type="ARBA" id="ARBA00011900"/>
    </source>
</evidence>
<dbReference type="InterPro" id="IPR003356">
    <property type="entry name" value="DNA_methylase_A-5"/>
</dbReference>
<dbReference type="GO" id="GO:0032259">
    <property type="term" value="P:methylation"/>
    <property type="evidence" value="ECO:0007669"/>
    <property type="project" value="UniProtKB-KW"/>
</dbReference>
<evidence type="ECO:0000256" key="6">
    <source>
        <dbReference type="ARBA" id="ARBA00047942"/>
    </source>
</evidence>
<dbReference type="GO" id="GO:0009007">
    <property type="term" value="F:site-specific DNA-methyltransferase (adenine-specific) activity"/>
    <property type="evidence" value="ECO:0007669"/>
    <property type="project" value="UniProtKB-EC"/>
</dbReference>
<dbReference type="InterPro" id="IPR002052">
    <property type="entry name" value="DNA_methylase_N6_adenine_CS"/>
</dbReference>
<comment type="similarity">
    <text evidence="1">Belongs to the N(4)/N(6)-methyltransferase family.</text>
</comment>
<dbReference type="InterPro" id="IPR029063">
    <property type="entry name" value="SAM-dependent_MTases_sf"/>
</dbReference>
<organism evidence="8 9">
    <name type="scientific">Marinobacter salsuginis</name>
    <dbReference type="NCBI Taxonomy" id="418719"/>
    <lineage>
        <taxon>Bacteria</taxon>
        <taxon>Pseudomonadati</taxon>
        <taxon>Pseudomonadota</taxon>
        <taxon>Gammaproteobacteria</taxon>
        <taxon>Pseudomonadales</taxon>
        <taxon>Marinobacteraceae</taxon>
        <taxon>Marinobacter</taxon>
    </lineage>
</organism>
<dbReference type="Gene3D" id="3.40.50.150">
    <property type="entry name" value="Vaccinia Virus protein VP39"/>
    <property type="match status" value="2"/>
</dbReference>
<evidence type="ECO:0000313" key="8">
    <source>
        <dbReference type="EMBL" id="GBO87325.1"/>
    </source>
</evidence>
<dbReference type="Pfam" id="PF02384">
    <property type="entry name" value="N6_Mtase"/>
    <property type="match status" value="1"/>
</dbReference>
<dbReference type="PANTHER" id="PTHR33841">
    <property type="entry name" value="DNA METHYLTRANSFERASE YEEA-RELATED"/>
    <property type="match status" value="1"/>
</dbReference>
<dbReference type="GO" id="GO:0008170">
    <property type="term" value="F:N-methyltransferase activity"/>
    <property type="evidence" value="ECO:0007669"/>
    <property type="project" value="InterPro"/>
</dbReference>
<dbReference type="GO" id="GO:0009307">
    <property type="term" value="P:DNA restriction-modification system"/>
    <property type="evidence" value="ECO:0007669"/>
    <property type="project" value="UniProtKB-KW"/>
</dbReference>
<evidence type="ECO:0000256" key="1">
    <source>
        <dbReference type="ARBA" id="ARBA00006594"/>
    </source>
</evidence>
<comment type="catalytic activity">
    <reaction evidence="6">
        <text>a 2'-deoxyadenosine in DNA + S-adenosyl-L-methionine = an N(6)-methyl-2'-deoxyadenosine in DNA + S-adenosyl-L-homocysteine + H(+)</text>
        <dbReference type="Rhea" id="RHEA:15197"/>
        <dbReference type="Rhea" id="RHEA-COMP:12418"/>
        <dbReference type="Rhea" id="RHEA-COMP:12419"/>
        <dbReference type="ChEBI" id="CHEBI:15378"/>
        <dbReference type="ChEBI" id="CHEBI:57856"/>
        <dbReference type="ChEBI" id="CHEBI:59789"/>
        <dbReference type="ChEBI" id="CHEBI:90615"/>
        <dbReference type="ChEBI" id="CHEBI:90616"/>
        <dbReference type="EC" id="2.1.1.72"/>
    </reaction>
</comment>
<evidence type="ECO:0000256" key="4">
    <source>
        <dbReference type="ARBA" id="ARBA00022679"/>
    </source>
</evidence>
<dbReference type="GO" id="GO:0003677">
    <property type="term" value="F:DNA binding"/>
    <property type="evidence" value="ECO:0007669"/>
    <property type="project" value="InterPro"/>
</dbReference>
<name>A0A5M3PWH5_9GAMM</name>
<sequence>MSLDTAIKNVGDYYAAHYLADKNGFSKDIADKVKGWKEQGSQSAPRKLASLSETYFKAKTEALNYDDPLLRVRAESDTINRWHPALLEALGYQPEPFGLVLESEQKQIPVLHRLNRHNQPWLVIAEAPFCLTDGDSDEEPLEQDVIARTQYVDGLPTFQGSWEKAIALLLKQEDAPRWVMLLAGGRIYLFDAHTFAQGRYLWIDLDEAYGRRQAVTFDAIAALLSNEALVPQGESDEVLHERLREGSLKSTHGVSEKLQGAVRDAIEAIANGWVEARRQNNLGYRQLSEREETLPNGSREITAEQLRHDALIYVYRLLFCFYAEARGGELGILPINDDVYRLGYSLESLRDLVDANEPGTTTENGTYISEHLQRLFQLIYDGFDPQRDGAEEETDENLFGQAPRQESLFGAPAGEQLSLTGSGGRRSKYTPGRVFAIQPLTATLFDPQATPLLSRVKLPNRILHKVVRCLSLGTSQQSKRIGRINYAELGIVQLGSVYEGLLSYKGFFATEDLIQVHQKAKNGKPMLDNAIDAKVPTWFVPATRESEFKAGEIVLEHRTQKTRIYRTGEFILHLNGVDRVNSASYYTPEVLTRTLVEEALKERLKDFGPEQADDILSLKICEPAMGSAAFLVEAIDQLAHHYLELKQKQLGRKIDPSNYEDELRRVRHYIAVHNLYGVDLNPVAVELGALSLWLSTIHRLKVADGDEDSQPLFQPAATPWFGLRLRAGNSLIGARRSVWKKDQLLRGKHYGKKAEIPRQLKPGEDRQPGEIYHFLVWDEDMAPAANDKLMKEHWPDECDAIKTWRNNQVKTKLSVEEVVRLERLSERIDELWKDYSIAREQALADTACTSSVWPTPQNSLEALRNGPTLRRQEGIKASLEAESGAFQRLKLLMDSWCSFYFWPLDQSDNLPSREAWLAAAEVLLGIGTDDLATRAMLDIQLGEEIELEALFQASEQKLPDAEHLSELVPWFGVGRAATTDQNFHHWELIFTEVLGPKVQDEVAPRGFDLMIGNPPWIKSLWQDGPFVYDQEPLMGVRSSPSKDIKNKVVAILRSNNKDRYREEKTSSLGVSTVLKSCAIYPVTSSMNANLYKTFVEVSWTWVYEFGAVGLLHPFDVFNEEGAQKFRDNYYKRLVSLFHFRNEKKIFNDVNNKEAFCICVGGEIKNSANFDAIFNLFSSKTIKSSMFGKNDISLPPGIKDDEGNWDERGHPERLVHIDNFVMEVVSKIQGATSCFGVSLPAMHTRKYLDVLEKLSLTNALKQRSLSGYSGTTLIGETEGKSEGAIIECKDPSFQPLSVDDWVIVGPNYYLNSPLNKTAHQVVTGNKSYSRNSYSNMPIDYLPRTTYRLGDQAVLSKYKNKLIDKSGGRRPLVDCFRYANRKRAQPNNERTLIPCVIPAGAWHVISTYSAAYEKDEDSLYLAGINSSIVVDFMAKLSGREDFFGDYVHQFPKPVNLVDDEIIARALRLNCVTKDYSELWKSSFKESFKKMFSCFEDKACFDLEASWYDLDDVWSRNSPYRSDLARRYAQIELDVLVSLGLGLTLEELCSIYISQFPVLFGYEIVDKYDLMGQKLPNTTRKEPGAKELFQLLSNSDDTSPVTVSWEIDNGNQTVTKTFYPPFSNVDRIEDYRTAYRVFSERLGLTERNKEPA</sequence>
<dbReference type="EMBL" id="BGZI01000003">
    <property type="protein sequence ID" value="GBO87325.1"/>
    <property type="molecule type" value="Genomic_DNA"/>
</dbReference>
<evidence type="ECO:0000313" key="9">
    <source>
        <dbReference type="Proteomes" id="UP000387223"/>
    </source>
</evidence>
<dbReference type="RefSeq" id="WP_153637160.1">
    <property type="nucleotide sequence ID" value="NZ_BGZI01000003.1"/>
</dbReference>
<dbReference type="SUPFAM" id="SSF53335">
    <property type="entry name" value="S-adenosyl-L-methionine-dependent methyltransferases"/>
    <property type="match status" value="1"/>
</dbReference>
<evidence type="ECO:0000256" key="5">
    <source>
        <dbReference type="ARBA" id="ARBA00022747"/>
    </source>
</evidence>
<reference evidence="8 9" key="1">
    <citation type="journal article" date="2019" name="J. Gen. Appl. Microbiol.">
        <title>Aerobic degradation of cis-dichloroethene by the marine bacterium Marinobacter salsuginis strain 5N-3.</title>
        <authorList>
            <person name="Inoue Y."/>
            <person name="Fukunaga Y."/>
            <person name="Katsumata H."/>
            <person name="Ohji S."/>
            <person name="Hosoyama A."/>
            <person name="Mori K."/>
            <person name="Ando K."/>
        </authorList>
    </citation>
    <scope>NUCLEOTIDE SEQUENCE [LARGE SCALE GENOMIC DNA]</scope>
    <source>
        <strain evidence="8 9">NBRC 109114</strain>
    </source>
</reference>
<keyword evidence="4" id="KW-0808">Transferase</keyword>
<dbReference type="PROSITE" id="PS00092">
    <property type="entry name" value="N6_MTASE"/>
    <property type="match status" value="1"/>
</dbReference>
<feature type="domain" description="DNA methylase adenine-specific" evidence="7">
    <location>
        <begin position="581"/>
        <end position="702"/>
    </location>
</feature>
<keyword evidence="5" id="KW-0680">Restriction system</keyword>
<dbReference type="Proteomes" id="UP000387223">
    <property type="component" value="Unassembled WGS sequence"/>
</dbReference>
<keyword evidence="3" id="KW-0489">Methyltransferase</keyword>
<dbReference type="InterPro" id="IPR050953">
    <property type="entry name" value="N4_N6_ade-DNA_methylase"/>
</dbReference>
<proteinExistence type="inferred from homology"/>
<protein>
    <recommendedName>
        <fullName evidence="2">site-specific DNA-methyltransferase (adenine-specific)</fullName>
        <ecNumber evidence="2">2.1.1.72</ecNumber>
    </recommendedName>
</protein>
<dbReference type="EC" id="2.1.1.72" evidence="2"/>
<evidence type="ECO:0000259" key="7">
    <source>
        <dbReference type="Pfam" id="PF02384"/>
    </source>
</evidence>
<evidence type="ECO:0000256" key="3">
    <source>
        <dbReference type="ARBA" id="ARBA00022603"/>
    </source>
</evidence>
<dbReference type="PANTHER" id="PTHR33841:SF1">
    <property type="entry name" value="DNA METHYLTRANSFERASE A"/>
    <property type="match status" value="1"/>
</dbReference>